<dbReference type="OrthoDB" id="9794626at2"/>
<organism evidence="20 21">
    <name type="scientific">Methylocella silvestris (strain DSM 15510 / CIP 108128 / LMG 27833 / NCIMB 13906 / BL2)</name>
    <dbReference type="NCBI Taxonomy" id="395965"/>
    <lineage>
        <taxon>Bacteria</taxon>
        <taxon>Pseudomonadati</taxon>
        <taxon>Pseudomonadota</taxon>
        <taxon>Alphaproteobacteria</taxon>
        <taxon>Hyphomicrobiales</taxon>
        <taxon>Beijerinckiaceae</taxon>
        <taxon>Methylocella</taxon>
    </lineage>
</organism>
<feature type="transmembrane region" description="Helical" evidence="19">
    <location>
        <begin position="51"/>
        <end position="74"/>
    </location>
</feature>
<evidence type="ECO:0000256" key="16">
    <source>
        <dbReference type="ARBA" id="ARBA00032853"/>
    </source>
</evidence>
<dbReference type="RefSeq" id="WP_012590375.1">
    <property type="nucleotide sequence ID" value="NC_011666.1"/>
</dbReference>
<evidence type="ECO:0000256" key="15">
    <source>
        <dbReference type="ARBA" id="ARBA00032605"/>
    </source>
</evidence>
<comment type="cofactor">
    <cofactor evidence="1 19">
        <name>Mg(2+)</name>
        <dbReference type="ChEBI" id="CHEBI:18420"/>
    </cofactor>
</comment>
<evidence type="ECO:0000256" key="2">
    <source>
        <dbReference type="ARBA" id="ARBA00004651"/>
    </source>
</evidence>
<dbReference type="Pfam" id="PF02654">
    <property type="entry name" value="CobS"/>
    <property type="match status" value="1"/>
</dbReference>
<dbReference type="PANTHER" id="PTHR34148">
    <property type="entry name" value="ADENOSYLCOBINAMIDE-GDP RIBAZOLETRANSFERASE"/>
    <property type="match status" value="1"/>
</dbReference>
<reference evidence="20 21" key="1">
    <citation type="journal article" date="2010" name="J. Bacteriol.">
        <title>Complete genome sequence of the aerobic facultative methanotroph Methylocella silvestris BL2.</title>
        <authorList>
            <person name="Chen Y."/>
            <person name="Crombie A."/>
            <person name="Rahman M.T."/>
            <person name="Dedysh S.N."/>
            <person name="Liesack W."/>
            <person name="Stott M.B."/>
            <person name="Alam M."/>
            <person name="Theisen A.R."/>
            <person name="Murrell J.C."/>
            <person name="Dunfield P.F."/>
        </authorList>
    </citation>
    <scope>NUCLEOTIDE SEQUENCE [LARGE SCALE GENOMIC DNA]</scope>
    <source>
        <strain evidence="21">DSM 15510 / CIP 108128 / LMG 27833 / NCIMB 13906 / BL2</strain>
    </source>
</reference>
<sequence>MRPGSLLLIDLLTCLRFATRLPLPVFAFEAAAPQDFSDFGRALRLFPVAGALIGLSAAVVLAAASTLGLAPLLAAPLSVAALIAASGGLHEDGLADCADAAGGATRPRKLEIMADSRIGAYGALALGLSLFIRIVALAAIAERSLFLAGTVLIGAAAAARAAALIPLSVLPPARSSGAGFSAGRLRAPTLVVATMLGAIFAALTISAGANPLRPAFAVAACVLAGLAASALARVALGGQTGDVAGAAEQMAEILFYLVFAAQI</sequence>
<dbReference type="HOGENOM" id="CLU_057426_1_0_5"/>
<protein>
    <recommendedName>
        <fullName evidence="6 19">Adenosylcobinamide-GDP ribazoletransferase</fullName>
        <ecNumber evidence="5 19">2.7.8.26</ecNumber>
    </recommendedName>
    <alternativeName>
        <fullName evidence="16 19">Cobalamin synthase</fullName>
    </alternativeName>
    <alternativeName>
        <fullName evidence="15 19">Cobalamin-5'-phosphate synthase</fullName>
    </alternativeName>
</protein>
<evidence type="ECO:0000256" key="3">
    <source>
        <dbReference type="ARBA" id="ARBA00004663"/>
    </source>
</evidence>
<gene>
    <name evidence="19" type="primary">cobS</name>
    <name evidence="20" type="ordered locus">Msil_1340</name>
</gene>
<dbReference type="Proteomes" id="UP000002257">
    <property type="component" value="Chromosome"/>
</dbReference>
<dbReference type="InterPro" id="IPR003805">
    <property type="entry name" value="CobS"/>
</dbReference>
<evidence type="ECO:0000313" key="20">
    <source>
        <dbReference type="EMBL" id="ACK50305.1"/>
    </source>
</evidence>
<dbReference type="eggNOG" id="COG0368">
    <property type="taxonomic scope" value="Bacteria"/>
</dbReference>
<keyword evidence="8 19" id="KW-0169">Cobalamin biosynthesis</keyword>
<comment type="catalytic activity">
    <reaction evidence="18 19">
        <text>alpha-ribazole 5'-phosphate + adenosylcob(III)inamide-GDP = adenosylcob(III)alamin 5'-phosphate + GMP + H(+)</text>
        <dbReference type="Rhea" id="RHEA:23560"/>
        <dbReference type="ChEBI" id="CHEBI:15378"/>
        <dbReference type="ChEBI" id="CHEBI:57918"/>
        <dbReference type="ChEBI" id="CHEBI:58115"/>
        <dbReference type="ChEBI" id="CHEBI:60487"/>
        <dbReference type="ChEBI" id="CHEBI:60493"/>
        <dbReference type="EC" id="2.7.8.26"/>
    </reaction>
</comment>
<keyword evidence="19" id="KW-0997">Cell inner membrane</keyword>
<evidence type="ECO:0000256" key="4">
    <source>
        <dbReference type="ARBA" id="ARBA00010561"/>
    </source>
</evidence>
<feature type="transmembrane region" description="Helical" evidence="19">
    <location>
        <begin position="190"/>
        <end position="209"/>
    </location>
</feature>
<evidence type="ECO:0000256" key="8">
    <source>
        <dbReference type="ARBA" id="ARBA00022573"/>
    </source>
</evidence>
<dbReference type="UniPathway" id="UPA00148">
    <property type="reaction ID" value="UER00238"/>
</dbReference>
<evidence type="ECO:0000256" key="11">
    <source>
        <dbReference type="ARBA" id="ARBA00022842"/>
    </source>
</evidence>
<dbReference type="GO" id="GO:0009236">
    <property type="term" value="P:cobalamin biosynthetic process"/>
    <property type="evidence" value="ECO:0007669"/>
    <property type="project" value="UniProtKB-UniRule"/>
</dbReference>
<dbReference type="KEGG" id="msl:Msil_1340"/>
<comment type="similarity">
    <text evidence="4 19">Belongs to the CobS family.</text>
</comment>
<evidence type="ECO:0000256" key="6">
    <source>
        <dbReference type="ARBA" id="ARBA00015850"/>
    </source>
</evidence>
<keyword evidence="10 19" id="KW-0812">Transmembrane</keyword>
<keyword evidence="21" id="KW-1185">Reference proteome</keyword>
<keyword evidence="9 19" id="KW-0808">Transferase</keyword>
<keyword evidence="7 19" id="KW-1003">Cell membrane</keyword>
<evidence type="ECO:0000256" key="7">
    <source>
        <dbReference type="ARBA" id="ARBA00022475"/>
    </source>
</evidence>
<dbReference type="GO" id="GO:0005886">
    <property type="term" value="C:plasma membrane"/>
    <property type="evidence" value="ECO:0007669"/>
    <property type="project" value="UniProtKB-SubCell"/>
</dbReference>
<evidence type="ECO:0000256" key="13">
    <source>
        <dbReference type="ARBA" id="ARBA00023136"/>
    </source>
</evidence>
<dbReference type="PANTHER" id="PTHR34148:SF1">
    <property type="entry name" value="ADENOSYLCOBINAMIDE-GDP RIBAZOLETRANSFERASE"/>
    <property type="match status" value="1"/>
</dbReference>
<dbReference type="GO" id="GO:0008818">
    <property type="term" value="F:cobalamin 5'-phosphate synthase activity"/>
    <property type="evidence" value="ECO:0007669"/>
    <property type="project" value="UniProtKB-UniRule"/>
</dbReference>
<dbReference type="EMBL" id="CP001280">
    <property type="protein sequence ID" value="ACK50305.1"/>
    <property type="molecule type" value="Genomic_DNA"/>
</dbReference>
<comment type="function">
    <text evidence="14 19">Joins adenosylcobinamide-GDP and alpha-ribazole to generate adenosylcobalamin (Ado-cobalamin). Also synthesizes adenosylcobalamin 5'-phosphate from adenosylcobinamide-GDP and alpha-ribazole 5'-phosphate.</text>
</comment>
<feature type="transmembrane region" description="Helical" evidence="19">
    <location>
        <begin position="146"/>
        <end position="170"/>
    </location>
</feature>
<evidence type="ECO:0000256" key="17">
    <source>
        <dbReference type="ARBA" id="ARBA00048623"/>
    </source>
</evidence>
<comment type="subcellular location">
    <subcellularLocation>
        <location evidence="19">Cell inner membrane</location>
        <topology evidence="19">Multi-pass membrane protein</topology>
    </subcellularLocation>
    <subcellularLocation>
        <location evidence="2">Cell membrane</location>
        <topology evidence="2">Multi-pass membrane protein</topology>
    </subcellularLocation>
</comment>
<dbReference type="AlphaFoldDB" id="B8ERC1"/>
<evidence type="ECO:0000256" key="10">
    <source>
        <dbReference type="ARBA" id="ARBA00022692"/>
    </source>
</evidence>
<dbReference type="STRING" id="395965.Msil_1340"/>
<keyword evidence="11 19" id="KW-0460">Magnesium</keyword>
<evidence type="ECO:0000256" key="18">
    <source>
        <dbReference type="ARBA" id="ARBA00049504"/>
    </source>
</evidence>
<dbReference type="GO" id="GO:0051073">
    <property type="term" value="F:adenosylcobinamide-GDP ribazoletransferase activity"/>
    <property type="evidence" value="ECO:0007669"/>
    <property type="project" value="UniProtKB-UniRule"/>
</dbReference>
<keyword evidence="13 19" id="KW-0472">Membrane</keyword>
<evidence type="ECO:0000256" key="12">
    <source>
        <dbReference type="ARBA" id="ARBA00022989"/>
    </source>
</evidence>
<keyword evidence="12 19" id="KW-1133">Transmembrane helix</keyword>
<proteinExistence type="inferred from homology"/>
<comment type="pathway">
    <text evidence="3 19">Cofactor biosynthesis; adenosylcobalamin biosynthesis; adenosylcobalamin from cob(II)yrinate a,c-diamide: step 7/7.</text>
</comment>
<evidence type="ECO:0000256" key="14">
    <source>
        <dbReference type="ARBA" id="ARBA00025228"/>
    </source>
</evidence>
<accession>B8ERC1</accession>
<evidence type="ECO:0000256" key="5">
    <source>
        <dbReference type="ARBA" id="ARBA00013200"/>
    </source>
</evidence>
<dbReference type="NCBIfam" id="TIGR00317">
    <property type="entry name" value="cobS"/>
    <property type="match status" value="1"/>
</dbReference>
<name>B8ERC1_METSB</name>
<feature type="transmembrane region" description="Helical" evidence="19">
    <location>
        <begin position="215"/>
        <end position="236"/>
    </location>
</feature>
<dbReference type="HAMAP" id="MF_00719">
    <property type="entry name" value="CobS"/>
    <property type="match status" value="1"/>
</dbReference>
<dbReference type="EC" id="2.7.8.26" evidence="5 19"/>
<feature type="transmembrane region" description="Helical" evidence="19">
    <location>
        <begin position="118"/>
        <end position="140"/>
    </location>
</feature>
<evidence type="ECO:0000256" key="19">
    <source>
        <dbReference type="HAMAP-Rule" id="MF_00719"/>
    </source>
</evidence>
<evidence type="ECO:0000313" key="21">
    <source>
        <dbReference type="Proteomes" id="UP000002257"/>
    </source>
</evidence>
<evidence type="ECO:0000256" key="1">
    <source>
        <dbReference type="ARBA" id="ARBA00001946"/>
    </source>
</evidence>
<comment type="catalytic activity">
    <reaction evidence="17 19">
        <text>alpha-ribazole + adenosylcob(III)inamide-GDP = adenosylcob(III)alamin + GMP + H(+)</text>
        <dbReference type="Rhea" id="RHEA:16049"/>
        <dbReference type="ChEBI" id="CHEBI:10329"/>
        <dbReference type="ChEBI" id="CHEBI:15378"/>
        <dbReference type="ChEBI" id="CHEBI:18408"/>
        <dbReference type="ChEBI" id="CHEBI:58115"/>
        <dbReference type="ChEBI" id="CHEBI:60487"/>
        <dbReference type="EC" id="2.7.8.26"/>
    </reaction>
</comment>
<evidence type="ECO:0000256" key="9">
    <source>
        <dbReference type="ARBA" id="ARBA00022679"/>
    </source>
</evidence>